<dbReference type="InterPro" id="IPR029063">
    <property type="entry name" value="SAM-dependent_MTases_sf"/>
</dbReference>
<organism evidence="6 7">
    <name type="scientific">Gardnerella vaginalis</name>
    <dbReference type="NCBI Taxonomy" id="2702"/>
    <lineage>
        <taxon>Bacteria</taxon>
        <taxon>Bacillati</taxon>
        <taxon>Actinomycetota</taxon>
        <taxon>Actinomycetes</taxon>
        <taxon>Bifidobacteriales</taxon>
        <taxon>Bifidobacteriaceae</taxon>
        <taxon>Gardnerella</taxon>
    </lineage>
</organism>
<dbReference type="EMBL" id="LRQA01000003">
    <property type="protein sequence ID" value="KXA19502.1"/>
    <property type="molecule type" value="Genomic_DNA"/>
</dbReference>
<protein>
    <submittedName>
        <fullName evidence="6">DNA (Cytosine-5-)-methyltransferase</fullName>
    </submittedName>
</protein>
<dbReference type="Pfam" id="PF01555">
    <property type="entry name" value="N6_N4_Mtase"/>
    <property type="match status" value="1"/>
</dbReference>
<comment type="similarity">
    <text evidence="1">Belongs to the N(4)/N(6)-methyltransferase family.</text>
</comment>
<gene>
    <name evidence="6" type="ORF">HMPREF3216_00047</name>
</gene>
<name>A0A133NT84_GARVA</name>
<dbReference type="SUPFAM" id="SSF53335">
    <property type="entry name" value="S-adenosyl-L-methionine-dependent methyltransferases"/>
    <property type="match status" value="1"/>
</dbReference>
<reference evidence="6 7" key="1">
    <citation type="submission" date="2016-01" db="EMBL/GenBank/DDBJ databases">
        <authorList>
            <person name="Oliw E.H."/>
        </authorList>
    </citation>
    <scope>NUCLEOTIDE SEQUENCE [LARGE SCALE GENOMIC DNA]</scope>
    <source>
        <strain evidence="6 7">GED7760B</strain>
    </source>
</reference>
<keyword evidence="4" id="KW-0949">S-adenosyl-L-methionine</keyword>
<evidence type="ECO:0000313" key="7">
    <source>
        <dbReference type="Proteomes" id="UP000070558"/>
    </source>
</evidence>
<dbReference type="InterPro" id="IPR002295">
    <property type="entry name" value="N4/N6-MTase_EcoPI_Mod-like"/>
</dbReference>
<sequence>MSTNISKQKRDDLIAKIGQIRTFISAAPQDENTGNLLTYLSELEKDVNGKKYGLVFEEHREEIDDVLDTHTPVLTEDKSLFIDNGGQMNFLIEGDNLASLKLLEKTHKGKIDLIYIDPPYNTGNQDFIYDDTYLSATDGYQHSKWISFITERLKIAKKFLAQDGVIAISIGYQEVHNLMLMCQEMFYEKNVTCVTVQTSGGKPNGGFNITYEFIVFITPNDFSPNASESAMNEYASPYHGMNLATFDQVQRPGQAYPIFVDKDGVFLGCGKSLAERVKAGEYNGELQDFIYDYSEAPEGAYAIWPVTRKGVPCVWRLIPSRLAKDWEKGYIKIVPQNPGKTKNLFTVQYLSDGVIKKIKSGELETHRLSEDSRIPTVNVDNYRTAGTTIQSIWTEKAFYTTNGGNEMADILGSKKAFSYPKPLDLVSEVVQRISKENSTILDFFAGSGTTGHAVMKLNDEDGGNRRFILCTNNENNICRDVTYERIKRVIDKEGYAASLKYYKVDYIPISERLYYEYADELLCHIRELVELENGINFVGNAEIAIVLTEEELAVFMANIDAYSKCRKLYMGHDLLPDEEQEKSLVEHDIEINIIPDYYYRELQEV</sequence>
<dbReference type="GO" id="GO:0032259">
    <property type="term" value="P:methylation"/>
    <property type="evidence" value="ECO:0007669"/>
    <property type="project" value="UniProtKB-KW"/>
</dbReference>
<accession>A0A133NT84</accession>
<dbReference type="InterPro" id="IPR002052">
    <property type="entry name" value="DNA_methylase_N6_adenine_CS"/>
</dbReference>
<dbReference type="PATRIC" id="fig|2702.99.peg.46"/>
<dbReference type="PROSITE" id="PS00092">
    <property type="entry name" value="N6_MTASE"/>
    <property type="match status" value="1"/>
</dbReference>
<feature type="domain" description="DNA methylase N-4/N-6" evidence="5">
    <location>
        <begin position="111"/>
        <end position="470"/>
    </location>
</feature>
<comment type="caution">
    <text evidence="6">The sequence shown here is derived from an EMBL/GenBank/DDBJ whole genome shotgun (WGS) entry which is preliminary data.</text>
</comment>
<keyword evidence="3 6" id="KW-0808">Transferase</keyword>
<dbReference type="InterPro" id="IPR002941">
    <property type="entry name" value="DNA_methylase_N4/N6"/>
</dbReference>
<dbReference type="Gene3D" id="3.40.50.150">
    <property type="entry name" value="Vaccinia Virus protein VP39"/>
    <property type="match status" value="1"/>
</dbReference>
<evidence type="ECO:0000256" key="1">
    <source>
        <dbReference type="ARBA" id="ARBA00006594"/>
    </source>
</evidence>
<keyword evidence="2 6" id="KW-0489">Methyltransferase</keyword>
<evidence type="ECO:0000259" key="5">
    <source>
        <dbReference type="Pfam" id="PF01555"/>
    </source>
</evidence>
<evidence type="ECO:0000313" key="6">
    <source>
        <dbReference type="EMBL" id="KXA19502.1"/>
    </source>
</evidence>
<evidence type="ECO:0000256" key="3">
    <source>
        <dbReference type="ARBA" id="ARBA00022679"/>
    </source>
</evidence>
<dbReference type="Proteomes" id="UP000070558">
    <property type="component" value="Unassembled WGS sequence"/>
</dbReference>
<evidence type="ECO:0000256" key="2">
    <source>
        <dbReference type="ARBA" id="ARBA00022603"/>
    </source>
</evidence>
<dbReference type="GO" id="GO:0003677">
    <property type="term" value="F:DNA binding"/>
    <property type="evidence" value="ECO:0007669"/>
    <property type="project" value="InterPro"/>
</dbReference>
<dbReference type="OrthoDB" id="9773060at2"/>
<evidence type="ECO:0000256" key="4">
    <source>
        <dbReference type="ARBA" id="ARBA00022691"/>
    </source>
</evidence>
<dbReference type="RefSeq" id="WP_060786411.1">
    <property type="nucleotide sequence ID" value="NZ_KQ956802.1"/>
</dbReference>
<dbReference type="GO" id="GO:0008170">
    <property type="term" value="F:N-methyltransferase activity"/>
    <property type="evidence" value="ECO:0007669"/>
    <property type="project" value="InterPro"/>
</dbReference>
<dbReference type="REBASE" id="169843">
    <property type="entry name" value="M.Gva7760BORF47P"/>
</dbReference>
<proteinExistence type="inferred from homology"/>
<dbReference type="AlphaFoldDB" id="A0A133NT84"/>
<dbReference type="PRINTS" id="PR00506">
    <property type="entry name" value="D21N6MTFRASE"/>
</dbReference>